<gene>
    <name evidence="1" type="ORF">J2W83_004817</name>
</gene>
<name>A0ACC6K9W5_9PSED</name>
<dbReference type="EMBL" id="JAVDTH010000044">
    <property type="protein sequence ID" value="MDR6715177.1"/>
    <property type="molecule type" value="Genomic_DNA"/>
</dbReference>
<accession>A0ACC6K9W5</accession>
<dbReference type="EC" id="2.3.1.179" evidence="1"/>
<comment type="caution">
    <text evidence="1">The sequence shown here is derived from an EMBL/GenBank/DDBJ whole genome shotgun (WGS) entry which is preliminary data.</text>
</comment>
<keyword evidence="2" id="KW-1185">Reference proteome</keyword>
<organism evidence="1 2">
    <name type="scientific">Pseudomonas hunanensis</name>
    <dbReference type="NCBI Taxonomy" id="1247546"/>
    <lineage>
        <taxon>Bacteria</taxon>
        <taxon>Pseudomonadati</taxon>
        <taxon>Pseudomonadota</taxon>
        <taxon>Gammaproteobacteria</taxon>
        <taxon>Pseudomonadales</taxon>
        <taxon>Pseudomonadaceae</taxon>
        <taxon>Pseudomonas</taxon>
    </lineage>
</organism>
<proteinExistence type="predicted"/>
<sequence>MQMNHVVVTGLGLSTSLGQGVAPNWHAMLEGRCNIKLTQRLAPGSIRTRFAAVDDRFEHERNPRVIIETYLREVVAEAAEVSRQATFDRMYYSLPSGMYYWSQRLLDKSRERPDSAFLALSSEESLSSGFARSYSLSEYPAIVATACASSASALQLGYEAIANGLASRVIVAAADSSIYDETVSKFNNLSALSTRNDSPQTACRPFSEDRDGFVIGEGGACLILESEASAQARGADVLARFSGCASTTDNVHRTKGDPTGAGMRECMRLAVQSAGLAMEDVDCVNAHGTSTPENDRMEAQVIGELFPHQPWVTSVKSMVGHTIHAAGAVEAVVSVLSLARQAITPTLHYDGSLEGQGVRVAGQALAGVQLRHVLSNSFGFGGQNVSLLFSAISERADA</sequence>
<reference evidence="1" key="1">
    <citation type="submission" date="2023-07" db="EMBL/GenBank/DDBJ databases">
        <title>Sorghum-associated microbial communities from plants grown in Nebraska, USA.</title>
        <authorList>
            <person name="Schachtman D."/>
        </authorList>
    </citation>
    <scope>NUCLEOTIDE SEQUENCE</scope>
    <source>
        <strain evidence="1">BE56</strain>
    </source>
</reference>
<keyword evidence="1" id="KW-0012">Acyltransferase</keyword>
<evidence type="ECO:0000313" key="2">
    <source>
        <dbReference type="Proteomes" id="UP001259587"/>
    </source>
</evidence>
<dbReference type="Proteomes" id="UP001259587">
    <property type="component" value="Unassembled WGS sequence"/>
</dbReference>
<protein>
    <submittedName>
        <fullName evidence="1">3-oxoacyl-[acyl-carrier-protein] synthase II</fullName>
        <ecNumber evidence="1">2.3.1.179</ecNumber>
    </submittedName>
</protein>
<keyword evidence="1" id="KW-0808">Transferase</keyword>
<evidence type="ECO:0000313" key="1">
    <source>
        <dbReference type="EMBL" id="MDR6715177.1"/>
    </source>
</evidence>